<reference evidence="1 2" key="2">
    <citation type="journal article" date="2022" name="Mol. Ecol. Resour.">
        <title>The genomes of chicory, endive, great burdock and yacon provide insights into Asteraceae paleo-polyploidization history and plant inulin production.</title>
        <authorList>
            <person name="Fan W."/>
            <person name="Wang S."/>
            <person name="Wang H."/>
            <person name="Wang A."/>
            <person name="Jiang F."/>
            <person name="Liu H."/>
            <person name="Zhao H."/>
            <person name="Xu D."/>
            <person name="Zhang Y."/>
        </authorList>
    </citation>
    <scope>NUCLEOTIDE SEQUENCE [LARGE SCALE GENOMIC DNA]</scope>
    <source>
        <strain evidence="2">cv. Punajuju</strain>
        <tissue evidence="1">Leaves</tissue>
    </source>
</reference>
<dbReference type="EMBL" id="CM042014">
    <property type="protein sequence ID" value="KAI3724206.1"/>
    <property type="molecule type" value="Genomic_DNA"/>
</dbReference>
<dbReference type="Proteomes" id="UP001055811">
    <property type="component" value="Linkage Group LG06"/>
</dbReference>
<reference evidence="2" key="1">
    <citation type="journal article" date="2022" name="Mol. Ecol. Resour.">
        <title>The genomes of chicory, endive, great burdock and yacon provide insights into Asteraceae palaeo-polyploidization history and plant inulin production.</title>
        <authorList>
            <person name="Fan W."/>
            <person name="Wang S."/>
            <person name="Wang H."/>
            <person name="Wang A."/>
            <person name="Jiang F."/>
            <person name="Liu H."/>
            <person name="Zhao H."/>
            <person name="Xu D."/>
            <person name="Zhang Y."/>
        </authorList>
    </citation>
    <scope>NUCLEOTIDE SEQUENCE [LARGE SCALE GENOMIC DNA]</scope>
    <source>
        <strain evidence="2">cv. Punajuju</strain>
    </source>
</reference>
<gene>
    <name evidence="1" type="ORF">L2E82_35976</name>
</gene>
<name>A0ACB9BQ97_CICIN</name>
<keyword evidence="2" id="KW-1185">Reference proteome</keyword>
<accession>A0ACB9BQ97</accession>
<evidence type="ECO:0000313" key="2">
    <source>
        <dbReference type="Proteomes" id="UP001055811"/>
    </source>
</evidence>
<organism evidence="1 2">
    <name type="scientific">Cichorium intybus</name>
    <name type="common">Chicory</name>
    <dbReference type="NCBI Taxonomy" id="13427"/>
    <lineage>
        <taxon>Eukaryota</taxon>
        <taxon>Viridiplantae</taxon>
        <taxon>Streptophyta</taxon>
        <taxon>Embryophyta</taxon>
        <taxon>Tracheophyta</taxon>
        <taxon>Spermatophyta</taxon>
        <taxon>Magnoliopsida</taxon>
        <taxon>eudicotyledons</taxon>
        <taxon>Gunneridae</taxon>
        <taxon>Pentapetalae</taxon>
        <taxon>asterids</taxon>
        <taxon>campanulids</taxon>
        <taxon>Asterales</taxon>
        <taxon>Asteraceae</taxon>
        <taxon>Cichorioideae</taxon>
        <taxon>Cichorieae</taxon>
        <taxon>Cichoriinae</taxon>
        <taxon>Cichorium</taxon>
    </lineage>
</organism>
<proteinExistence type="predicted"/>
<protein>
    <submittedName>
        <fullName evidence="1">Uncharacterized protein</fullName>
    </submittedName>
</protein>
<comment type="caution">
    <text evidence="1">The sequence shown here is derived from an EMBL/GenBank/DDBJ whole genome shotgun (WGS) entry which is preliminary data.</text>
</comment>
<evidence type="ECO:0000313" key="1">
    <source>
        <dbReference type="EMBL" id="KAI3724206.1"/>
    </source>
</evidence>
<sequence>MFTVGDKVVATSAVFGIEMWPAAEYGRTMYTIRSSVCAGVFVPSGIDRNRNRGQALCGLTEHGWRQRAYRREKERQIVSGGECSWGGGGW</sequence>